<gene>
    <name evidence="7" type="ORF">TSIB3V08_LOCUS5059</name>
</gene>
<sequence>MSAPPLRHTKSGHETGLMGRQRAAESFIAELCDSVVVLRLFYAVVIRLTITSNDKMNIIKIMRKQLPVLNKLWKNTWTPEDQENYDDDIPKRKNGTSKRKIISPETMNAAVTKVFEGKGNINKTARQYGMDRKTLGRTALLKTFGKWPHLVGMCTISALQELVVHKGVPIIQGTHLCCLNEDGPYDPPWTRHTTYSFCGMERLFVDVVLCPEMWYQIFLWALFSSLFVHAIAAAIAFATLRKHKFGKFFSGFILVMGVLAPLTSGVVSSAAVAFVYRASNFKMTPLYAILWGVGQTIVAACIGFTRILATL</sequence>
<feature type="transmembrane region" description="Helical" evidence="6">
    <location>
        <begin position="252"/>
        <end position="276"/>
    </location>
</feature>
<evidence type="ECO:0000256" key="5">
    <source>
        <dbReference type="ARBA" id="ARBA00023136"/>
    </source>
</evidence>
<dbReference type="PANTHER" id="PTHR22779">
    <property type="entry name" value="SD17342P"/>
    <property type="match status" value="1"/>
</dbReference>
<reference evidence="7" key="1">
    <citation type="submission" date="2020-11" db="EMBL/GenBank/DDBJ databases">
        <authorList>
            <person name="Tran Van P."/>
        </authorList>
    </citation>
    <scope>NUCLEOTIDE SEQUENCE</scope>
</reference>
<organism evidence="7">
    <name type="scientific">Timema shepardi</name>
    <name type="common">Walking stick</name>
    <dbReference type="NCBI Taxonomy" id="629360"/>
    <lineage>
        <taxon>Eukaryota</taxon>
        <taxon>Metazoa</taxon>
        <taxon>Ecdysozoa</taxon>
        <taxon>Arthropoda</taxon>
        <taxon>Hexapoda</taxon>
        <taxon>Insecta</taxon>
        <taxon>Pterygota</taxon>
        <taxon>Neoptera</taxon>
        <taxon>Polyneoptera</taxon>
        <taxon>Phasmatodea</taxon>
        <taxon>Timematodea</taxon>
        <taxon>Timematoidea</taxon>
        <taxon>Timematidae</taxon>
        <taxon>Timema</taxon>
    </lineage>
</organism>
<keyword evidence="5 6" id="KW-0472">Membrane</keyword>
<accession>A0A7R9G0A8</accession>
<evidence type="ECO:0000313" key="7">
    <source>
        <dbReference type="EMBL" id="CAD7260902.1"/>
    </source>
</evidence>
<dbReference type="Pfam" id="PF10190">
    <property type="entry name" value="Tmemb_170"/>
    <property type="match status" value="1"/>
</dbReference>
<proteinExistence type="inferred from homology"/>
<keyword evidence="3 6" id="KW-0812">Transmembrane</keyword>
<comment type="subcellular location">
    <subcellularLocation>
        <location evidence="1">Membrane</location>
        <topology evidence="1">Multi-pass membrane protein</topology>
    </subcellularLocation>
</comment>
<comment type="similarity">
    <text evidence="2">Belongs to the TMEM170 family.</text>
</comment>
<evidence type="ECO:0008006" key="8">
    <source>
        <dbReference type="Google" id="ProtNLM"/>
    </source>
</evidence>
<feature type="transmembrane region" description="Helical" evidence="6">
    <location>
        <begin position="288"/>
        <end position="309"/>
    </location>
</feature>
<evidence type="ECO:0000256" key="2">
    <source>
        <dbReference type="ARBA" id="ARBA00006325"/>
    </source>
</evidence>
<dbReference type="PANTHER" id="PTHR22779:SF6">
    <property type="entry name" value="SD17342P"/>
    <property type="match status" value="1"/>
</dbReference>
<evidence type="ECO:0000256" key="6">
    <source>
        <dbReference type="SAM" id="Phobius"/>
    </source>
</evidence>
<evidence type="ECO:0000256" key="3">
    <source>
        <dbReference type="ARBA" id="ARBA00022692"/>
    </source>
</evidence>
<protein>
    <recommendedName>
        <fullName evidence="8">Transmembrane protein 170A</fullName>
    </recommendedName>
</protein>
<evidence type="ECO:0000256" key="4">
    <source>
        <dbReference type="ARBA" id="ARBA00022989"/>
    </source>
</evidence>
<dbReference type="InterPro" id="IPR019334">
    <property type="entry name" value="TMEM170A/B/YPR153W-like"/>
</dbReference>
<feature type="transmembrane region" description="Helical" evidence="6">
    <location>
        <begin position="217"/>
        <end position="240"/>
    </location>
</feature>
<keyword evidence="4 6" id="KW-1133">Transmembrane helix</keyword>
<dbReference type="GO" id="GO:0016020">
    <property type="term" value="C:membrane"/>
    <property type="evidence" value="ECO:0007669"/>
    <property type="project" value="UniProtKB-SubCell"/>
</dbReference>
<dbReference type="AlphaFoldDB" id="A0A7R9G0A8"/>
<evidence type="ECO:0000256" key="1">
    <source>
        <dbReference type="ARBA" id="ARBA00004141"/>
    </source>
</evidence>
<dbReference type="EMBL" id="OC001903">
    <property type="protein sequence ID" value="CAD7260902.1"/>
    <property type="molecule type" value="Genomic_DNA"/>
</dbReference>
<name>A0A7R9G0A8_TIMSH</name>